<name>A0A5C6ASX3_9BACT</name>
<evidence type="ECO:0000256" key="1">
    <source>
        <dbReference type="SAM" id="MobiDB-lite"/>
    </source>
</evidence>
<evidence type="ECO:0000313" key="4">
    <source>
        <dbReference type="Proteomes" id="UP000320176"/>
    </source>
</evidence>
<protein>
    <recommendedName>
        <fullName evidence="5">Transmembrane protein</fullName>
    </recommendedName>
</protein>
<evidence type="ECO:0008006" key="5">
    <source>
        <dbReference type="Google" id="ProtNLM"/>
    </source>
</evidence>
<comment type="caution">
    <text evidence="3">The sequence shown here is derived from an EMBL/GenBank/DDBJ whole genome shotgun (WGS) entry which is preliminary data.</text>
</comment>
<feature type="compositionally biased region" description="Basic residues" evidence="1">
    <location>
        <begin position="1"/>
        <end position="11"/>
    </location>
</feature>
<dbReference type="OrthoDB" id="283139at2"/>
<keyword evidence="4" id="KW-1185">Reference proteome</keyword>
<dbReference type="Proteomes" id="UP000320176">
    <property type="component" value="Unassembled WGS sequence"/>
</dbReference>
<keyword evidence="2" id="KW-1133">Transmembrane helix</keyword>
<reference evidence="3 4" key="1">
    <citation type="submission" date="2019-02" db="EMBL/GenBank/DDBJ databases">
        <title>Deep-cultivation of Planctomycetes and their phenomic and genomic characterization uncovers novel biology.</title>
        <authorList>
            <person name="Wiegand S."/>
            <person name="Jogler M."/>
            <person name="Boedeker C."/>
            <person name="Pinto D."/>
            <person name="Vollmers J."/>
            <person name="Rivas-Marin E."/>
            <person name="Kohn T."/>
            <person name="Peeters S.H."/>
            <person name="Heuer A."/>
            <person name="Rast P."/>
            <person name="Oberbeckmann S."/>
            <person name="Bunk B."/>
            <person name="Jeske O."/>
            <person name="Meyerdierks A."/>
            <person name="Storesund J.E."/>
            <person name="Kallscheuer N."/>
            <person name="Luecker S."/>
            <person name="Lage O.M."/>
            <person name="Pohl T."/>
            <person name="Merkel B.J."/>
            <person name="Hornburger P."/>
            <person name="Mueller R.-W."/>
            <person name="Bruemmer F."/>
            <person name="Labrenz M."/>
            <person name="Spormann A.M."/>
            <person name="Op Den Camp H."/>
            <person name="Overmann J."/>
            <person name="Amann R."/>
            <person name="Jetten M.S.M."/>
            <person name="Mascher T."/>
            <person name="Medema M.H."/>
            <person name="Devos D.P."/>
            <person name="Kaster A.-K."/>
            <person name="Ovreas L."/>
            <person name="Rohde M."/>
            <person name="Galperin M.Y."/>
            <person name="Jogler C."/>
        </authorList>
    </citation>
    <scope>NUCLEOTIDE SEQUENCE [LARGE SCALE GENOMIC DNA]</scope>
    <source>
        <strain evidence="3 4">Pla52n</strain>
    </source>
</reference>
<proteinExistence type="predicted"/>
<dbReference type="EMBL" id="SJPN01000004">
    <property type="protein sequence ID" value="TWU02800.1"/>
    <property type="molecule type" value="Genomic_DNA"/>
</dbReference>
<feature type="region of interest" description="Disordered" evidence="1">
    <location>
        <begin position="1"/>
        <end position="23"/>
    </location>
</feature>
<dbReference type="AlphaFoldDB" id="A0A5C6ASX3"/>
<sequence>MARKQSKTRKSSSRDPDQAGGDLTAANTIALPSEKIRWALSVWLIVHLGLVAISFAGVVQLSGLQSAILDTAAPYLESTHFAAGGRPYYLAHGDPDEQPHRLQVSTSSSAVNDESLWSTVEPFGAPGMAGNDRYARWFATAATLAEAEQPSLVAQLLLPIVESDDSIAAIRIVRLPTQLTTAVDDSQPPPYVARVARKNGRVSLVQLQASRLTTMSNQSVGSDEALESDDE</sequence>
<evidence type="ECO:0000256" key="2">
    <source>
        <dbReference type="SAM" id="Phobius"/>
    </source>
</evidence>
<keyword evidence="2" id="KW-0472">Membrane</keyword>
<dbReference type="RefSeq" id="WP_146521060.1">
    <property type="nucleotide sequence ID" value="NZ_CP151726.1"/>
</dbReference>
<keyword evidence="2" id="KW-0812">Transmembrane</keyword>
<gene>
    <name evidence="3" type="ORF">Pla52n_38590</name>
</gene>
<feature type="transmembrane region" description="Helical" evidence="2">
    <location>
        <begin position="38"/>
        <end position="59"/>
    </location>
</feature>
<accession>A0A5C6ASX3</accession>
<evidence type="ECO:0000313" key="3">
    <source>
        <dbReference type="EMBL" id="TWU02800.1"/>
    </source>
</evidence>
<organism evidence="3 4">
    <name type="scientific">Stieleria varia</name>
    <dbReference type="NCBI Taxonomy" id="2528005"/>
    <lineage>
        <taxon>Bacteria</taxon>
        <taxon>Pseudomonadati</taxon>
        <taxon>Planctomycetota</taxon>
        <taxon>Planctomycetia</taxon>
        <taxon>Pirellulales</taxon>
        <taxon>Pirellulaceae</taxon>
        <taxon>Stieleria</taxon>
    </lineage>
</organism>